<gene>
    <name evidence="1" type="ORF">M408DRAFT_331407</name>
</gene>
<dbReference type="EMBL" id="KN824317">
    <property type="protein sequence ID" value="KIM25113.1"/>
    <property type="molecule type" value="Genomic_DNA"/>
</dbReference>
<protein>
    <submittedName>
        <fullName evidence="1">Uncharacterized protein</fullName>
    </submittedName>
</protein>
<dbReference type="AlphaFoldDB" id="A0A0C2WFE1"/>
<accession>A0A0C2WFE1</accession>
<name>A0A0C2WFE1_SERVB</name>
<organism evidence="1 2">
    <name type="scientific">Serendipita vermifera MAFF 305830</name>
    <dbReference type="NCBI Taxonomy" id="933852"/>
    <lineage>
        <taxon>Eukaryota</taxon>
        <taxon>Fungi</taxon>
        <taxon>Dikarya</taxon>
        <taxon>Basidiomycota</taxon>
        <taxon>Agaricomycotina</taxon>
        <taxon>Agaricomycetes</taxon>
        <taxon>Sebacinales</taxon>
        <taxon>Serendipitaceae</taxon>
        <taxon>Serendipita</taxon>
    </lineage>
</organism>
<reference evidence="1 2" key="1">
    <citation type="submission" date="2014-04" db="EMBL/GenBank/DDBJ databases">
        <authorList>
            <consortium name="DOE Joint Genome Institute"/>
            <person name="Kuo A."/>
            <person name="Zuccaro A."/>
            <person name="Kohler A."/>
            <person name="Nagy L.G."/>
            <person name="Floudas D."/>
            <person name="Copeland A."/>
            <person name="Barry K.W."/>
            <person name="Cichocki N."/>
            <person name="Veneault-Fourrey C."/>
            <person name="LaButti K."/>
            <person name="Lindquist E.A."/>
            <person name="Lipzen A."/>
            <person name="Lundell T."/>
            <person name="Morin E."/>
            <person name="Murat C."/>
            <person name="Sun H."/>
            <person name="Tunlid A."/>
            <person name="Henrissat B."/>
            <person name="Grigoriev I.V."/>
            <person name="Hibbett D.S."/>
            <person name="Martin F."/>
            <person name="Nordberg H.P."/>
            <person name="Cantor M.N."/>
            <person name="Hua S.X."/>
        </authorList>
    </citation>
    <scope>NUCLEOTIDE SEQUENCE [LARGE SCALE GENOMIC DNA]</scope>
    <source>
        <strain evidence="1 2">MAFF 305830</strain>
    </source>
</reference>
<dbReference type="Proteomes" id="UP000054097">
    <property type="component" value="Unassembled WGS sequence"/>
</dbReference>
<keyword evidence="2" id="KW-1185">Reference proteome</keyword>
<sequence>MDSELLSYLGNLSIERSLSVIKAEAETTTTTKTTATTTTTDAESIAPTGTTFALWSTGPVKSFSTTWVVPTKPESNGEFFIYNCIAPPNQANALTMLQGLLHWKKPTDSTKCGWTVSSRYSSGKSTTFTDAVEVAEGDTVTAIISLEEYDRKKFTYKSIISRKKKDENTTEELEKTKLTMCDSAEYTFSVVAYGWSGIKSVSELPGKDSKLSVSGVSVTVNQDGWVKAQIGQDNYTTKMAVDTPGVSVKSLDSVASASVTFKW</sequence>
<reference evidence="2" key="2">
    <citation type="submission" date="2015-01" db="EMBL/GenBank/DDBJ databases">
        <title>Evolutionary Origins and Diversification of the Mycorrhizal Mutualists.</title>
        <authorList>
            <consortium name="DOE Joint Genome Institute"/>
            <consortium name="Mycorrhizal Genomics Consortium"/>
            <person name="Kohler A."/>
            <person name="Kuo A."/>
            <person name="Nagy L.G."/>
            <person name="Floudas D."/>
            <person name="Copeland A."/>
            <person name="Barry K.W."/>
            <person name="Cichocki N."/>
            <person name="Veneault-Fourrey C."/>
            <person name="LaButti K."/>
            <person name="Lindquist E.A."/>
            <person name="Lipzen A."/>
            <person name="Lundell T."/>
            <person name="Morin E."/>
            <person name="Murat C."/>
            <person name="Riley R."/>
            <person name="Ohm R."/>
            <person name="Sun H."/>
            <person name="Tunlid A."/>
            <person name="Henrissat B."/>
            <person name="Grigoriev I.V."/>
            <person name="Hibbett D.S."/>
            <person name="Martin F."/>
        </authorList>
    </citation>
    <scope>NUCLEOTIDE SEQUENCE [LARGE SCALE GENOMIC DNA]</scope>
    <source>
        <strain evidence="2">MAFF 305830</strain>
    </source>
</reference>
<evidence type="ECO:0000313" key="1">
    <source>
        <dbReference type="EMBL" id="KIM25113.1"/>
    </source>
</evidence>
<evidence type="ECO:0000313" key="2">
    <source>
        <dbReference type="Proteomes" id="UP000054097"/>
    </source>
</evidence>
<proteinExistence type="predicted"/>
<dbReference type="HOGENOM" id="CLU_1058318_0_0_1"/>